<accession>T0YQC2</accession>
<feature type="non-terminal residue" evidence="4">
    <location>
        <position position="178"/>
    </location>
</feature>
<keyword evidence="2 4" id="KW-0808">Transferase</keyword>
<dbReference type="InterPro" id="IPR013534">
    <property type="entry name" value="Starch_synth_cat_dom"/>
</dbReference>
<dbReference type="GO" id="GO:0016757">
    <property type="term" value="F:glycosyltransferase activity"/>
    <property type="evidence" value="ECO:0007669"/>
    <property type="project" value="UniProtKB-KW"/>
</dbReference>
<proteinExistence type="predicted"/>
<name>T0YQC2_9ZZZZ</name>
<feature type="domain" description="Starch synthase catalytic" evidence="3">
    <location>
        <begin position="8"/>
        <end position="177"/>
    </location>
</feature>
<reference evidence="4" key="2">
    <citation type="journal article" date="2014" name="ISME J.">
        <title>Microbial stratification in low pH oxic and suboxic macroscopic growths along an acid mine drainage.</title>
        <authorList>
            <person name="Mendez-Garcia C."/>
            <person name="Mesa V."/>
            <person name="Sprenger R.R."/>
            <person name="Richter M."/>
            <person name="Diez M.S."/>
            <person name="Solano J."/>
            <person name="Bargiela R."/>
            <person name="Golyshina O.V."/>
            <person name="Manteca A."/>
            <person name="Ramos J.L."/>
            <person name="Gallego J.R."/>
            <person name="Llorente I."/>
            <person name="Martins Dos Santos V.A."/>
            <person name="Jensen O.N."/>
            <person name="Pelaez A.I."/>
            <person name="Sanchez J."/>
            <person name="Ferrer M."/>
        </authorList>
    </citation>
    <scope>NUCLEOTIDE SEQUENCE</scope>
</reference>
<comment type="caution">
    <text evidence="4">The sequence shown here is derived from an EMBL/GenBank/DDBJ whole genome shotgun (WGS) entry which is preliminary data.</text>
</comment>
<gene>
    <name evidence="4" type="ORF">B2A_12884</name>
</gene>
<keyword evidence="1" id="KW-0328">Glycosyltransferase</keyword>
<reference evidence="4" key="1">
    <citation type="submission" date="2013-08" db="EMBL/GenBank/DDBJ databases">
        <authorList>
            <person name="Mendez C."/>
            <person name="Richter M."/>
            <person name="Ferrer M."/>
            <person name="Sanchez J."/>
        </authorList>
    </citation>
    <scope>NUCLEOTIDE SEQUENCE</scope>
</reference>
<evidence type="ECO:0000259" key="3">
    <source>
        <dbReference type="Pfam" id="PF08323"/>
    </source>
</evidence>
<sequence length="178" mass="19394">MVHASPLRVLMLGWEYPPRIAGGLGKASQGIARALAQAGVEVLFVLPRYDRVLQARGLRVAGVAAWLRRPRATGNASAAMPGRLQRLALDARLRPYLPLSAPQHRRVVSTELAEGDAEADALYGVDLAHEVARYARLVRDLGARVDADVIHAHDWMSFPAALALADARHWPLCVHVHS</sequence>
<evidence type="ECO:0000256" key="1">
    <source>
        <dbReference type="ARBA" id="ARBA00022676"/>
    </source>
</evidence>
<evidence type="ECO:0000313" key="4">
    <source>
        <dbReference type="EMBL" id="EQD33957.1"/>
    </source>
</evidence>
<dbReference type="AlphaFoldDB" id="T0YQC2"/>
<protein>
    <submittedName>
        <fullName evidence="4">Glycosyl transferase, group 1 family</fullName>
    </submittedName>
</protein>
<dbReference type="Gene3D" id="3.40.50.2000">
    <property type="entry name" value="Glycogen Phosphorylase B"/>
    <property type="match status" value="1"/>
</dbReference>
<organism evidence="4">
    <name type="scientific">mine drainage metagenome</name>
    <dbReference type="NCBI Taxonomy" id="410659"/>
    <lineage>
        <taxon>unclassified sequences</taxon>
        <taxon>metagenomes</taxon>
        <taxon>ecological metagenomes</taxon>
    </lineage>
</organism>
<dbReference type="EMBL" id="AUZZ01009300">
    <property type="protein sequence ID" value="EQD33957.1"/>
    <property type="molecule type" value="Genomic_DNA"/>
</dbReference>
<evidence type="ECO:0000256" key="2">
    <source>
        <dbReference type="ARBA" id="ARBA00022679"/>
    </source>
</evidence>
<dbReference type="SUPFAM" id="SSF53756">
    <property type="entry name" value="UDP-Glycosyltransferase/glycogen phosphorylase"/>
    <property type="match status" value="1"/>
</dbReference>
<dbReference type="Pfam" id="PF08323">
    <property type="entry name" value="Glyco_transf_5"/>
    <property type="match status" value="1"/>
</dbReference>